<dbReference type="EMBL" id="LMWW01000040">
    <property type="protein sequence ID" value="KUN80844.1"/>
    <property type="molecule type" value="Genomic_DNA"/>
</dbReference>
<evidence type="ECO:0000256" key="1">
    <source>
        <dbReference type="SAM" id="MobiDB-lite"/>
    </source>
</evidence>
<name>A0A101SV92_9ACTN</name>
<dbReference type="SUPFAM" id="SSF52096">
    <property type="entry name" value="ClpP/crotonase"/>
    <property type="match status" value="1"/>
</dbReference>
<gene>
    <name evidence="2" type="ORF">AQJ64_25045</name>
</gene>
<dbReference type="Gene3D" id="3.90.226.10">
    <property type="entry name" value="2-enoyl-CoA Hydratase, Chain A, domain 1"/>
    <property type="match status" value="1"/>
</dbReference>
<protein>
    <submittedName>
        <fullName evidence="2">Uncharacterized protein</fullName>
    </submittedName>
</protein>
<organism evidence="2 3">
    <name type="scientific">Streptomyces griseoruber</name>
    <dbReference type="NCBI Taxonomy" id="1943"/>
    <lineage>
        <taxon>Bacteria</taxon>
        <taxon>Bacillati</taxon>
        <taxon>Actinomycetota</taxon>
        <taxon>Actinomycetes</taxon>
        <taxon>Kitasatosporales</taxon>
        <taxon>Streptomycetaceae</taxon>
        <taxon>Streptomyces</taxon>
    </lineage>
</organism>
<reference evidence="2 3" key="1">
    <citation type="submission" date="2015-10" db="EMBL/GenBank/DDBJ databases">
        <title>Draft genome sequence of Streptomyces griseoruber DSM 40281, type strain for the species Streptomyces griseoruber.</title>
        <authorList>
            <person name="Ruckert C."/>
            <person name="Winkler A."/>
            <person name="Kalinowski J."/>
            <person name="Kampfer P."/>
            <person name="Glaeser S."/>
        </authorList>
    </citation>
    <scope>NUCLEOTIDE SEQUENCE [LARGE SCALE GENOMIC DNA]</scope>
    <source>
        <strain evidence="2 3">DSM 40281</strain>
    </source>
</reference>
<dbReference type="Proteomes" id="UP000052982">
    <property type="component" value="Unassembled WGS sequence"/>
</dbReference>
<dbReference type="RefSeq" id="WP_055632602.1">
    <property type="nucleotide sequence ID" value="NZ_JBIRRP010000015.1"/>
</dbReference>
<accession>A0A101SV92</accession>
<evidence type="ECO:0000313" key="3">
    <source>
        <dbReference type="Proteomes" id="UP000052982"/>
    </source>
</evidence>
<dbReference type="AlphaFoldDB" id="A0A101SV92"/>
<evidence type="ECO:0000313" key="2">
    <source>
        <dbReference type="EMBL" id="KUN80844.1"/>
    </source>
</evidence>
<sequence length="109" mass="11298">MRADRGSCCLPEAGLGIPFAPGMSAPARARLTPRPRTRPWSPPAATAAGEALSADIVDHAVDENAVRTTAAELAATRAGKAGDTLRTITSRLQAQVLTPLGERENPLGD</sequence>
<keyword evidence="3" id="KW-1185">Reference proteome</keyword>
<proteinExistence type="predicted"/>
<dbReference type="STRING" id="1943.AQJ64_25045"/>
<feature type="region of interest" description="Disordered" evidence="1">
    <location>
        <begin position="20"/>
        <end position="47"/>
    </location>
</feature>
<comment type="caution">
    <text evidence="2">The sequence shown here is derived from an EMBL/GenBank/DDBJ whole genome shotgun (WGS) entry which is preliminary data.</text>
</comment>
<dbReference type="InterPro" id="IPR029045">
    <property type="entry name" value="ClpP/crotonase-like_dom_sf"/>
</dbReference>